<dbReference type="FunCoup" id="G1PBT4">
    <property type="interactions" value="1115"/>
</dbReference>
<dbReference type="eggNOG" id="ENOG502QU35">
    <property type="taxonomic scope" value="Eukaryota"/>
</dbReference>
<dbReference type="EMBL" id="AAPE02043707">
    <property type="status" value="NOT_ANNOTATED_CDS"/>
    <property type="molecule type" value="Genomic_DNA"/>
</dbReference>
<proteinExistence type="predicted"/>
<keyword evidence="4" id="KW-1185">Reference proteome</keyword>
<dbReference type="OMA" id="EAQDYFP"/>
<dbReference type="InterPro" id="IPR037693">
    <property type="entry name" value="CCDC15"/>
</dbReference>
<gene>
    <name evidence="3" type="primary">CCDC15</name>
</gene>
<dbReference type="EMBL" id="AAPE02043706">
    <property type="status" value="NOT_ANNOTATED_CDS"/>
    <property type="molecule type" value="Genomic_DNA"/>
</dbReference>
<keyword evidence="1" id="KW-0175">Coiled coil</keyword>
<dbReference type="PANTHER" id="PTHR14817:SF2">
    <property type="entry name" value="COILED-COIL DOMAIN-CONTAINING PROTEIN 15"/>
    <property type="match status" value="1"/>
</dbReference>
<organism evidence="3 4">
    <name type="scientific">Myotis lucifugus</name>
    <name type="common">Little brown bat</name>
    <dbReference type="NCBI Taxonomy" id="59463"/>
    <lineage>
        <taxon>Eukaryota</taxon>
        <taxon>Metazoa</taxon>
        <taxon>Chordata</taxon>
        <taxon>Craniata</taxon>
        <taxon>Vertebrata</taxon>
        <taxon>Euteleostomi</taxon>
        <taxon>Mammalia</taxon>
        <taxon>Eutheria</taxon>
        <taxon>Laurasiatheria</taxon>
        <taxon>Chiroptera</taxon>
        <taxon>Yangochiroptera</taxon>
        <taxon>Vespertilionidae</taxon>
        <taxon>Myotis</taxon>
    </lineage>
</organism>
<evidence type="ECO:0000313" key="3">
    <source>
        <dbReference type="Ensembl" id="ENSMLUP00000007842.2"/>
    </source>
</evidence>
<dbReference type="PANTHER" id="PTHR14817">
    <property type="entry name" value="COILED-COIL DOMAIN-CONTAINING PROTEIN 15"/>
    <property type="match status" value="1"/>
</dbReference>
<dbReference type="STRING" id="59463.ENSMLUP00000007842"/>
<dbReference type="GO" id="GO:0060271">
    <property type="term" value="P:cilium assembly"/>
    <property type="evidence" value="ECO:0007669"/>
    <property type="project" value="Ensembl"/>
</dbReference>
<sequence length="939" mass="110344">ISASMAPLKKRPNTPKLPLALNPRKSKDVLAVLAERNQPVVPVGAWVEPASPHSSGSTAYTAAYVIEKEIKEQLRKKQEALKRFQRQAKHRVNQRVRLRKKQQLQKFYEEAEKEDTVGMLPSDLEHLTSKRTRVFPKTLNAAIGSAWSPSSQKLDDGIQDRENENQLIQQALALRKTMKQARHQLASFKTMSQKYAAVFPEDTRKSCPTQHTVIFKKERNCFDSTDNIRIILGLISSFVKYQNTIEGRRIKPEEPDSEESSSITIDKKGKEKLFWKNQQGFFSEEKNKTFSRVQKIQLKTPLYAVIEEEQLNELQDILPETQDYLSETQGDLLETQGDLTGVQSVKLEAQNIEPHSQAVELAGQPMEGQVVEPKAQAIELKVQVVKIESQSLMLEAQSIELEDGNMLEVHDFLSPNQAFLPKDQNILPNDQNILLKCQDQHILRKDQHVFLKDQDIQPKYQDQDFIPKCPDQHILRKDQHVFPRDQDIQPKYQGQDFIPKCPDQHILCKDQHVFPKDQDIQPKYQDQDFIPKCPDQHILCKDQHVFPKDQDIQPQYQDQDFMPKCPNQHFIRKDQHILANDQNSVFKFQHQHFLPREQCVLTKDQHVFSNEQNTLCKCQDQDFLPRYQKVRFKEPYSVINEKGRDGFSLAGYQSPTPKVQDQVCIRDQQPSSFLREVRVRDEFPEYHHYVNPQVQDQASPGDQKEKVPEQFKTWALQRIRTVSRPHVYDKYQSGWNTEFQTPLGLQFGVSQEEDKKERQKRYLRYRRLFMDIEREKVKEQQRQKECRKRIEKIKRKSEQQRYAEEQRILRMNFHEEPYSGEKMSEMLAQLQLEEMKEAREKHQQRRERECQRYLEALRVQIQEKMRLYNITLPPLCGCGPDFWDAHPNTCANNCIFYKNHRAYTRALYSVINSCDRGTLILRAAIHNFASAYRRTLKNV</sequence>
<feature type="region of interest" description="Disordered" evidence="2">
    <location>
        <begin position="1"/>
        <end position="22"/>
    </location>
</feature>
<evidence type="ECO:0000313" key="4">
    <source>
        <dbReference type="Proteomes" id="UP000001074"/>
    </source>
</evidence>
<dbReference type="GO" id="GO:0005813">
    <property type="term" value="C:centrosome"/>
    <property type="evidence" value="ECO:0007669"/>
    <property type="project" value="Ensembl"/>
</dbReference>
<dbReference type="InParanoid" id="G1PBT4"/>
<name>G1PBT4_MYOLU</name>
<dbReference type="GO" id="GO:1903724">
    <property type="term" value="P:positive regulation of centriole elongation"/>
    <property type="evidence" value="ECO:0007669"/>
    <property type="project" value="Ensembl"/>
</dbReference>
<protein>
    <submittedName>
        <fullName evidence="3">Coiled-coil domain containing 15</fullName>
    </submittedName>
</protein>
<evidence type="ECO:0000256" key="1">
    <source>
        <dbReference type="SAM" id="Coils"/>
    </source>
</evidence>
<dbReference type="GO" id="GO:0005814">
    <property type="term" value="C:centriole"/>
    <property type="evidence" value="ECO:0007669"/>
    <property type="project" value="Ensembl"/>
</dbReference>
<reference evidence="3 4" key="1">
    <citation type="journal article" date="2011" name="Nature">
        <title>A high-resolution map of human evolutionary constraint using 29 mammals.</title>
        <authorList>
            <person name="Lindblad-Toh K."/>
            <person name="Garber M."/>
            <person name="Zuk O."/>
            <person name="Lin M.F."/>
            <person name="Parker B.J."/>
            <person name="Washietl S."/>
            <person name="Kheradpour P."/>
            <person name="Ernst J."/>
            <person name="Jordan G."/>
            <person name="Mauceli E."/>
            <person name="Ward L.D."/>
            <person name="Lowe C.B."/>
            <person name="Holloway A.K."/>
            <person name="Clamp M."/>
            <person name="Gnerre S."/>
            <person name="Alfoldi J."/>
            <person name="Beal K."/>
            <person name="Chang J."/>
            <person name="Clawson H."/>
            <person name="Cuff J."/>
            <person name="Di Palma F."/>
            <person name="Fitzgerald S."/>
            <person name="Flicek P."/>
            <person name="Guttman M."/>
            <person name="Hubisz M.J."/>
            <person name="Jaffe D.B."/>
            <person name="Jungreis I."/>
            <person name="Kent W.J."/>
            <person name="Kostka D."/>
            <person name="Lara M."/>
            <person name="Martins A.L."/>
            <person name="Massingham T."/>
            <person name="Moltke I."/>
            <person name="Raney B.J."/>
            <person name="Rasmussen M.D."/>
            <person name="Robinson J."/>
            <person name="Stark A."/>
            <person name="Vilella A.J."/>
            <person name="Wen J."/>
            <person name="Xie X."/>
            <person name="Zody M.C."/>
            <person name="Baldwin J."/>
            <person name="Bloom T."/>
            <person name="Chin C.W."/>
            <person name="Heiman D."/>
            <person name="Nicol R."/>
            <person name="Nusbaum C."/>
            <person name="Young S."/>
            <person name="Wilkinson J."/>
            <person name="Worley K.C."/>
            <person name="Kovar C.L."/>
            <person name="Muzny D.M."/>
            <person name="Gibbs R.A."/>
            <person name="Cree A."/>
            <person name="Dihn H.H."/>
            <person name="Fowler G."/>
            <person name="Jhangiani S."/>
            <person name="Joshi V."/>
            <person name="Lee S."/>
            <person name="Lewis L.R."/>
            <person name="Nazareth L.V."/>
            <person name="Okwuonu G."/>
            <person name="Santibanez J."/>
            <person name="Warren W.C."/>
            <person name="Mardis E.R."/>
            <person name="Weinstock G.M."/>
            <person name="Wilson R.K."/>
            <person name="Delehaunty K."/>
            <person name="Dooling D."/>
            <person name="Fronik C."/>
            <person name="Fulton L."/>
            <person name="Fulton B."/>
            <person name="Graves T."/>
            <person name="Minx P."/>
            <person name="Sodergren E."/>
            <person name="Birney E."/>
            <person name="Margulies E.H."/>
            <person name="Herrero J."/>
            <person name="Green E.D."/>
            <person name="Haussler D."/>
            <person name="Siepel A."/>
            <person name="Goldman N."/>
            <person name="Pollard K.S."/>
            <person name="Pedersen J.S."/>
            <person name="Lander E.S."/>
            <person name="Kellis M."/>
        </authorList>
    </citation>
    <scope>NUCLEOTIDE SEQUENCE [LARGE SCALE GENOMIC DNA]</scope>
</reference>
<feature type="coiled-coil region" evidence="1">
    <location>
        <begin position="825"/>
        <end position="852"/>
    </location>
</feature>
<accession>G1PBT4</accession>
<dbReference type="Ensembl" id="ENSMLUT00000008603.2">
    <property type="protein sequence ID" value="ENSMLUP00000007842.2"/>
    <property type="gene ID" value="ENSMLUG00000008581.2"/>
</dbReference>
<dbReference type="AlphaFoldDB" id="G1PBT4"/>
<dbReference type="Proteomes" id="UP000001074">
    <property type="component" value="Unassembled WGS sequence"/>
</dbReference>
<reference evidence="3" key="3">
    <citation type="submission" date="2025-09" db="UniProtKB">
        <authorList>
            <consortium name="Ensembl"/>
        </authorList>
    </citation>
    <scope>IDENTIFICATION</scope>
</reference>
<reference evidence="3" key="2">
    <citation type="submission" date="2025-08" db="UniProtKB">
        <authorList>
            <consortium name="Ensembl"/>
        </authorList>
    </citation>
    <scope>IDENTIFICATION</scope>
</reference>
<dbReference type="GeneTree" id="ENSGT00500000044966"/>
<evidence type="ECO:0000256" key="2">
    <source>
        <dbReference type="SAM" id="MobiDB-lite"/>
    </source>
</evidence>